<dbReference type="InterPro" id="IPR012341">
    <property type="entry name" value="6hp_glycosidase-like_sf"/>
</dbReference>
<sequence length="386" mass="42687">MPEVSEVPLARLPYVDGVLSAVDIAETAASIAAMQEPWGAIPWTPGEHVDIWNHVEGAMAMLVGGQVAAAERAYAWIPTMQRADGSFPMKIVDGQPDDERGEVNMSAYFAVGLWHHWLVRRDIRFVERYWPTVRAALDWVVSLQEPFGGIRWTPVDDFCLLTGSSSIYHSLRAGVALADLMDDPQPEWELAGGRLGHAVRVHRDLFADKSTFSMDWYYPVLGGAVRGRDAFELIESRWDDFVVPGLGIRCVDTNPWVTGAETCELAMALDGLGDHRRALTLFTEMQHLRGERGEYWTGWVYGDNAAEVAVTNEAGEVEPRNVHWPDERTTYTAAAVILAADALGETFGHSSPGSGIMRGTSLAPHFEEIALECECTSTSERVARRT</sequence>
<protein>
    <submittedName>
        <fullName evidence="1">Prenyltransferase</fullName>
    </submittedName>
</protein>
<keyword evidence="2" id="KW-1185">Reference proteome</keyword>
<organism evidence="1 2">
    <name type="scientific">Nocardioides silvaticus</name>
    <dbReference type="NCBI Taxonomy" id="2201891"/>
    <lineage>
        <taxon>Bacteria</taxon>
        <taxon>Bacillati</taxon>
        <taxon>Actinomycetota</taxon>
        <taxon>Actinomycetes</taxon>
        <taxon>Propionibacteriales</taxon>
        <taxon>Nocardioidaceae</taxon>
        <taxon>Nocardioides</taxon>
    </lineage>
</organism>
<dbReference type="Gene3D" id="1.50.10.10">
    <property type="match status" value="1"/>
</dbReference>
<proteinExistence type="predicted"/>
<name>A0A316TGN6_9ACTN</name>
<evidence type="ECO:0000313" key="2">
    <source>
        <dbReference type="Proteomes" id="UP000245507"/>
    </source>
</evidence>
<keyword evidence="1" id="KW-0808">Transferase</keyword>
<comment type="caution">
    <text evidence="1">The sequence shown here is derived from an EMBL/GenBank/DDBJ whole genome shotgun (WGS) entry which is preliminary data.</text>
</comment>
<dbReference type="EMBL" id="QGDD01000002">
    <property type="protein sequence ID" value="PWN03723.1"/>
    <property type="molecule type" value="Genomic_DNA"/>
</dbReference>
<dbReference type="GO" id="GO:0016740">
    <property type="term" value="F:transferase activity"/>
    <property type="evidence" value="ECO:0007669"/>
    <property type="project" value="UniProtKB-KW"/>
</dbReference>
<dbReference type="RefSeq" id="WP_109692812.1">
    <property type="nucleotide sequence ID" value="NZ_QGDD01000002.1"/>
</dbReference>
<dbReference type="OrthoDB" id="5175804at2"/>
<evidence type="ECO:0000313" key="1">
    <source>
        <dbReference type="EMBL" id="PWN03723.1"/>
    </source>
</evidence>
<reference evidence="1 2" key="1">
    <citation type="submission" date="2018-05" db="EMBL/GenBank/DDBJ databases">
        <title>Nocardioides silvaticus genome.</title>
        <authorList>
            <person name="Li C."/>
            <person name="Wang G."/>
        </authorList>
    </citation>
    <scope>NUCLEOTIDE SEQUENCE [LARGE SCALE GENOMIC DNA]</scope>
    <source>
        <strain evidence="1 2">CCTCC AB 2018079</strain>
    </source>
</reference>
<dbReference type="InterPro" id="IPR008928">
    <property type="entry name" value="6-hairpin_glycosidase_sf"/>
</dbReference>
<dbReference type="AlphaFoldDB" id="A0A316TGN6"/>
<dbReference type="SUPFAM" id="SSF48208">
    <property type="entry name" value="Six-hairpin glycosidases"/>
    <property type="match status" value="1"/>
</dbReference>
<dbReference type="GO" id="GO:0005975">
    <property type="term" value="P:carbohydrate metabolic process"/>
    <property type="evidence" value="ECO:0007669"/>
    <property type="project" value="InterPro"/>
</dbReference>
<accession>A0A316TGN6</accession>
<gene>
    <name evidence="1" type="ORF">DJ010_06490</name>
</gene>
<dbReference type="Proteomes" id="UP000245507">
    <property type="component" value="Unassembled WGS sequence"/>
</dbReference>